<organism evidence="9 10">
    <name type="scientific">Staphylococcus gallinarum</name>
    <dbReference type="NCBI Taxonomy" id="1293"/>
    <lineage>
        <taxon>Bacteria</taxon>
        <taxon>Bacillati</taxon>
        <taxon>Bacillota</taxon>
        <taxon>Bacilli</taxon>
        <taxon>Bacillales</taxon>
        <taxon>Staphylococcaceae</taxon>
        <taxon>Staphylococcus</taxon>
    </lineage>
</organism>
<keyword evidence="2 6" id="KW-0288">FMN</keyword>
<dbReference type="PANTHER" id="PTHR30011">
    <property type="entry name" value="ALKANESULFONATE MONOOXYGENASE-RELATED"/>
    <property type="match status" value="1"/>
</dbReference>
<dbReference type="Pfam" id="PF00296">
    <property type="entry name" value="Bac_luciferase"/>
    <property type="match status" value="1"/>
</dbReference>
<dbReference type="GO" id="GO:0018529">
    <property type="term" value="F:nitrilotriacetate monooxygenase activity"/>
    <property type="evidence" value="ECO:0007669"/>
    <property type="project" value="UniProtKB-EC"/>
</dbReference>
<reference evidence="9 10" key="1">
    <citation type="submission" date="2018-06" db="EMBL/GenBank/DDBJ databases">
        <authorList>
            <consortium name="Pathogen Informatics"/>
            <person name="Doyle S."/>
        </authorList>
    </citation>
    <scope>NUCLEOTIDE SEQUENCE [LARGE SCALE GENOMIC DNA]</scope>
    <source>
        <strain evidence="9 10">NCTC12195</strain>
    </source>
</reference>
<evidence type="ECO:0000313" key="8">
    <source>
        <dbReference type="EMBL" id="GEQ06751.1"/>
    </source>
</evidence>
<dbReference type="Gene3D" id="3.20.20.30">
    <property type="entry name" value="Luciferase-like domain"/>
    <property type="match status" value="1"/>
</dbReference>
<dbReference type="AlphaFoldDB" id="A0A0D0SFC0"/>
<dbReference type="Proteomes" id="UP000255277">
    <property type="component" value="Unassembled WGS sequence"/>
</dbReference>
<dbReference type="InterPro" id="IPR051260">
    <property type="entry name" value="Diverse_substr_monoxygenases"/>
</dbReference>
<dbReference type="GeneID" id="93843974"/>
<gene>
    <name evidence="9" type="primary">ntaA_1</name>
    <name evidence="8" type="synonym">yxeK_2</name>
    <name evidence="9" type="ORF">NCTC12195_00028</name>
    <name evidence="8" type="ORF">SGA02_25790</name>
</gene>
<evidence type="ECO:0000313" key="10">
    <source>
        <dbReference type="Proteomes" id="UP000255277"/>
    </source>
</evidence>
<comment type="similarity">
    <text evidence="5">Belongs to the NtaA/SnaA/DszA monooxygenase family.</text>
</comment>
<feature type="binding site" evidence="6">
    <location>
        <position position="219"/>
    </location>
    <ligand>
        <name>FMN</name>
        <dbReference type="ChEBI" id="CHEBI:58210"/>
    </ligand>
</feature>
<keyword evidence="11" id="KW-1185">Reference proteome</keyword>
<evidence type="ECO:0000256" key="3">
    <source>
        <dbReference type="ARBA" id="ARBA00023002"/>
    </source>
</evidence>
<evidence type="ECO:0000256" key="5">
    <source>
        <dbReference type="ARBA" id="ARBA00033748"/>
    </source>
</evidence>
<evidence type="ECO:0000313" key="11">
    <source>
        <dbReference type="Proteomes" id="UP000321057"/>
    </source>
</evidence>
<dbReference type="RefSeq" id="WP_042739608.1">
    <property type="nucleotide sequence ID" value="NZ_BKAX01000011.1"/>
</dbReference>
<accession>A0A0D0SFC0</accession>
<feature type="binding site" evidence="6">
    <location>
        <position position="148"/>
    </location>
    <ligand>
        <name>FMN</name>
        <dbReference type="ChEBI" id="CHEBI:58210"/>
    </ligand>
</feature>
<sequence>MENRYMKLGLFLAGYGHHVASWRHPQASETGPMDLEHLIKVAKTAEKGKFDLLFLADSLFVSETSHPNILSRFEPLTLLSVLARETQQIGLASTASTTYEEPFHLARSFSSLDHISGGRAAWNIVTSSINSTAENFNGTKHMEHELRYERAEEFVDVTNQLWRSWESDTFKRNKEDGVFIDPSKLHTINYVGKHFKVRGPLNIERSPQVRPLLIQAGSSATGTELAAKVADVVFTAQSNLKDSQQFYENIKAKALRYDKTENQISIMPGLFPVIGDTESEAHQNYQQLQDLILPEIGLKILSPYLGEIDLAQYDLSTPFADIDFEIGNGVQSRFEVILKEAKANDLTLEQVMKQVAGSRGHHIVIGTAEQIADKMEDWFVNKAADGFNIMPPLLPTQFEKFVEQVIPILQDRNLVQKTYKTGTLREKFGLKNN</sequence>
<dbReference type="InterPro" id="IPR036661">
    <property type="entry name" value="Luciferase-like_sf"/>
</dbReference>
<reference evidence="8 11" key="2">
    <citation type="submission" date="2019-07" db="EMBL/GenBank/DDBJ databases">
        <title>Whole genome shotgun sequence of Staphylococcus gallinarum NBRC 109767.</title>
        <authorList>
            <person name="Hosoyama A."/>
            <person name="Uohara A."/>
            <person name="Ohji S."/>
            <person name="Ichikawa N."/>
        </authorList>
    </citation>
    <scope>NUCLEOTIDE SEQUENCE [LARGE SCALE GENOMIC DNA]</scope>
    <source>
        <strain evidence="8 11">NBRC 109767</strain>
    </source>
</reference>
<dbReference type="InterPro" id="IPR011251">
    <property type="entry name" value="Luciferase-like_dom"/>
</dbReference>
<keyword evidence="3 9" id="KW-0560">Oxidoreductase</keyword>
<dbReference type="Proteomes" id="UP000321057">
    <property type="component" value="Unassembled WGS sequence"/>
</dbReference>
<name>A0A0D0SFC0_STAGA</name>
<dbReference type="InterPro" id="IPR016215">
    <property type="entry name" value="NTA_MOA"/>
</dbReference>
<dbReference type="EMBL" id="BKAX01000011">
    <property type="protein sequence ID" value="GEQ06751.1"/>
    <property type="molecule type" value="Genomic_DNA"/>
</dbReference>
<feature type="domain" description="Luciferase-like" evidence="7">
    <location>
        <begin position="18"/>
        <end position="379"/>
    </location>
</feature>
<dbReference type="OrthoDB" id="3265338at2"/>
<dbReference type="PANTHER" id="PTHR30011:SF16">
    <property type="entry name" value="C2H2 FINGER DOMAIN TRANSCRIPTION FACTOR (EUROFUNG)-RELATED"/>
    <property type="match status" value="1"/>
</dbReference>
<dbReference type="NCBIfam" id="TIGR03860">
    <property type="entry name" value="FMN_nitrolo"/>
    <property type="match status" value="1"/>
</dbReference>
<evidence type="ECO:0000313" key="9">
    <source>
        <dbReference type="EMBL" id="SUM30629.1"/>
    </source>
</evidence>
<dbReference type="EC" id="1.14.14.10" evidence="9"/>
<evidence type="ECO:0000256" key="2">
    <source>
        <dbReference type="ARBA" id="ARBA00022643"/>
    </source>
</evidence>
<dbReference type="SUPFAM" id="SSF51679">
    <property type="entry name" value="Bacterial luciferase-like"/>
    <property type="match status" value="1"/>
</dbReference>
<evidence type="ECO:0000256" key="4">
    <source>
        <dbReference type="ARBA" id="ARBA00023033"/>
    </source>
</evidence>
<evidence type="ECO:0000256" key="6">
    <source>
        <dbReference type="PIRSR" id="PIRSR000337-1"/>
    </source>
</evidence>
<dbReference type="PIRSF" id="PIRSF000337">
    <property type="entry name" value="NTA_MOA"/>
    <property type="match status" value="1"/>
</dbReference>
<keyword evidence="4 9" id="KW-0503">Monooxygenase</keyword>
<feature type="binding site" evidence="6">
    <location>
        <position position="218"/>
    </location>
    <ligand>
        <name>FMN</name>
        <dbReference type="ChEBI" id="CHEBI:58210"/>
    </ligand>
</feature>
<dbReference type="CDD" id="cd01095">
    <property type="entry name" value="Nitrilotriacetate_monoxgenase"/>
    <property type="match status" value="1"/>
</dbReference>
<feature type="binding site" evidence="6">
    <location>
        <position position="144"/>
    </location>
    <ligand>
        <name>FMN</name>
        <dbReference type="ChEBI" id="CHEBI:58210"/>
    </ligand>
</feature>
<protein>
    <submittedName>
        <fullName evidence="8 9">Monooxygenase</fullName>
        <ecNumber evidence="9">1.14.14.10</ecNumber>
    </submittedName>
</protein>
<feature type="binding site" evidence="6">
    <location>
        <position position="57"/>
    </location>
    <ligand>
        <name>FMN</name>
        <dbReference type="ChEBI" id="CHEBI:58210"/>
    </ligand>
</feature>
<proteinExistence type="inferred from homology"/>
<dbReference type="STRING" id="1293.SH09_10535"/>
<dbReference type="EMBL" id="UHDK01000001">
    <property type="protein sequence ID" value="SUM30629.1"/>
    <property type="molecule type" value="Genomic_DNA"/>
</dbReference>
<evidence type="ECO:0000259" key="7">
    <source>
        <dbReference type="Pfam" id="PF00296"/>
    </source>
</evidence>
<evidence type="ECO:0000256" key="1">
    <source>
        <dbReference type="ARBA" id="ARBA00022630"/>
    </source>
</evidence>
<keyword evidence="1 6" id="KW-0285">Flavoprotein</keyword>
<feature type="binding site" evidence="6">
    <location>
        <position position="94"/>
    </location>
    <ligand>
        <name>FMN</name>
        <dbReference type="ChEBI" id="CHEBI:58210"/>
    </ligand>
</feature>